<feature type="compositionally biased region" description="Polar residues" evidence="1">
    <location>
        <begin position="306"/>
        <end position="315"/>
    </location>
</feature>
<feature type="region of interest" description="Disordered" evidence="1">
    <location>
        <begin position="341"/>
        <end position="433"/>
    </location>
</feature>
<dbReference type="Proteomes" id="UP001279410">
    <property type="component" value="Unassembled WGS sequence"/>
</dbReference>
<organism evidence="2 3">
    <name type="scientific">Lates japonicus</name>
    <name type="common">Japanese lates</name>
    <dbReference type="NCBI Taxonomy" id="270547"/>
    <lineage>
        <taxon>Eukaryota</taxon>
        <taxon>Metazoa</taxon>
        <taxon>Chordata</taxon>
        <taxon>Craniata</taxon>
        <taxon>Vertebrata</taxon>
        <taxon>Euteleostomi</taxon>
        <taxon>Actinopterygii</taxon>
        <taxon>Neopterygii</taxon>
        <taxon>Teleostei</taxon>
        <taxon>Neoteleostei</taxon>
        <taxon>Acanthomorphata</taxon>
        <taxon>Carangaria</taxon>
        <taxon>Carangaria incertae sedis</taxon>
        <taxon>Centropomidae</taxon>
        <taxon>Lates</taxon>
    </lineage>
</organism>
<comment type="caution">
    <text evidence="2">The sequence shown here is derived from an EMBL/GenBank/DDBJ whole genome shotgun (WGS) entry which is preliminary data.</text>
</comment>
<evidence type="ECO:0000256" key="1">
    <source>
        <dbReference type="SAM" id="MobiDB-lite"/>
    </source>
</evidence>
<protein>
    <submittedName>
        <fullName evidence="2">Potassium voltage-gated channel subfamily H member 8</fullName>
    </submittedName>
</protein>
<feature type="compositionally biased region" description="Acidic residues" evidence="1">
    <location>
        <begin position="102"/>
        <end position="120"/>
    </location>
</feature>
<dbReference type="EMBL" id="BRZM01000031">
    <property type="protein sequence ID" value="GLD57860.1"/>
    <property type="molecule type" value="Genomic_DNA"/>
</dbReference>
<dbReference type="AlphaFoldDB" id="A0AAD3MQR3"/>
<evidence type="ECO:0000313" key="3">
    <source>
        <dbReference type="Proteomes" id="UP001279410"/>
    </source>
</evidence>
<keyword evidence="3" id="KW-1185">Reference proteome</keyword>
<reference evidence="2" key="1">
    <citation type="submission" date="2022-08" db="EMBL/GenBank/DDBJ databases">
        <title>Genome sequencing of akame (Lates japonicus).</title>
        <authorList>
            <person name="Hashiguchi Y."/>
            <person name="Takahashi H."/>
        </authorList>
    </citation>
    <scope>NUCLEOTIDE SEQUENCE</scope>
    <source>
        <strain evidence="2">Kochi</strain>
    </source>
</reference>
<proteinExistence type="predicted"/>
<feature type="region of interest" description="Disordered" evidence="1">
    <location>
        <begin position="295"/>
        <end position="315"/>
    </location>
</feature>
<feature type="region of interest" description="Disordered" evidence="1">
    <location>
        <begin position="81"/>
        <end position="161"/>
    </location>
</feature>
<gene>
    <name evidence="2" type="ORF">AKAME5_001003000</name>
</gene>
<sequence>MLFAPPVWAACAPVSAHQDLLLRPCGEYLLRQGDAFLQPSSSVSPGGKGDLIGDIQQDLTYNLREGHETHVKARLSTTALDTQSGVRRNGRVVQGHPPIIEAQEEHEDNHEEEEEEEDEAMSVSLSSERNRAVNLRDSGGKSLLGQPSQKITGQSSKRSRRKIQEITLTTLDPSNLSPRIVDGTEDSEGTESSLAFSFSTTRGCPVNEPTSASATATDMLQISTAELAAKAEETRGQLRHLDQQVSTLGREVADLGRVMKRMAQLMETLLSSVPPPPVVCPTHYSPVHHTYLPHPNPPQSYPSPSQTASIWTDTPMSLPSSPLTVPLQHSAICHADPITHRPQDLQLGYPANPSSTPPPTPNSSALQLQPHMPSSPLSSPEISHYTDGACSSIRSWVHSPPPQDGGDEGPHQSSGCPPQTGLEGTYHKPTGGL</sequence>
<accession>A0AAD3MQR3</accession>
<evidence type="ECO:0000313" key="2">
    <source>
        <dbReference type="EMBL" id="GLD57860.1"/>
    </source>
</evidence>
<feature type="compositionally biased region" description="Polar residues" evidence="1">
    <location>
        <begin position="145"/>
        <end position="156"/>
    </location>
</feature>
<name>A0AAD3MQR3_LATJO</name>